<feature type="domain" description="2Fe-2S ferredoxin-type" evidence="9">
    <location>
        <begin position="15"/>
        <end position="103"/>
    </location>
</feature>
<reference evidence="10" key="1">
    <citation type="submission" date="2020-11" db="EMBL/GenBank/DDBJ databases">
        <title>Nocardia NEAU-351.nov., a novel actinomycete isolated from the cow dung.</title>
        <authorList>
            <person name="Zhang X."/>
        </authorList>
    </citation>
    <scope>NUCLEOTIDE SEQUENCE</scope>
    <source>
        <strain evidence="10">NEAU-351</strain>
    </source>
</reference>
<comment type="similarity">
    <text evidence="1">Belongs to the 2Fe2S plant-type ferredoxin family.</text>
</comment>
<dbReference type="InterPro" id="IPR012675">
    <property type="entry name" value="Beta-grasp_dom_sf"/>
</dbReference>
<evidence type="ECO:0000313" key="11">
    <source>
        <dbReference type="Proteomes" id="UP000655751"/>
    </source>
</evidence>
<sequence>MAGSSVPQQDTATETVATVLLDGSQTLVPVEAGVTILEAARRSGLNPPFACEEGNCGTCMARLVDGRVEMRVNDALTDEDVADGYILTCQSDPLTPTLTVEYE</sequence>
<dbReference type="RefSeq" id="WP_196153064.1">
    <property type="nucleotide sequence ID" value="NZ_JADMLG010000017.1"/>
</dbReference>
<dbReference type="Proteomes" id="UP000655751">
    <property type="component" value="Unassembled WGS sequence"/>
</dbReference>
<comment type="caution">
    <text evidence="10">The sequence shown here is derived from an EMBL/GenBank/DDBJ whole genome shotgun (WGS) entry which is preliminary data.</text>
</comment>
<dbReference type="PROSITE" id="PS51085">
    <property type="entry name" value="2FE2S_FER_2"/>
    <property type="match status" value="1"/>
</dbReference>
<dbReference type="PROSITE" id="PS00197">
    <property type="entry name" value="2FE2S_FER_1"/>
    <property type="match status" value="1"/>
</dbReference>
<dbReference type="CDD" id="cd00207">
    <property type="entry name" value="fer2"/>
    <property type="match status" value="1"/>
</dbReference>
<organism evidence="10 11">
    <name type="scientific">Nocardia bovistercoris</name>
    <dbReference type="NCBI Taxonomy" id="2785916"/>
    <lineage>
        <taxon>Bacteria</taxon>
        <taxon>Bacillati</taxon>
        <taxon>Actinomycetota</taxon>
        <taxon>Actinomycetes</taxon>
        <taxon>Mycobacteriales</taxon>
        <taxon>Nocardiaceae</taxon>
        <taxon>Nocardia</taxon>
    </lineage>
</organism>
<dbReference type="Pfam" id="PF00111">
    <property type="entry name" value="Fer2"/>
    <property type="match status" value="1"/>
</dbReference>
<evidence type="ECO:0000256" key="4">
    <source>
        <dbReference type="ARBA" id="ARBA00022723"/>
    </source>
</evidence>
<dbReference type="Gene3D" id="3.10.20.30">
    <property type="match status" value="1"/>
</dbReference>
<dbReference type="GO" id="GO:0046872">
    <property type="term" value="F:metal ion binding"/>
    <property type="evidence" value="ECO:0007669"/>
    <property type="project" value="UniProtKB-KW"/>
</dbReference>
<dbReference type="InterPro" id="IPR001041">
    <property type="entry name" value="2Fe-2S_ferredoxin-type"/>
</dbReference>
<evidence type="ECO:0000256" key="1">
    <source>
        <dbReference type="ARBA" id="ARBA00007874"/>
    </source>
</evidence>
<dbReference type="EMBL" id="JADMLG010000017">
    <property type="protein sequence ID" value="MBH0780766.1"/>
    <property type="molecule type" value="Genomic_DNA"/>
</dbReference>
<dbReference type="GO" id="GO:0051537">
    <property type="term" value="F:2 iron, 2 sulfur cluster binding"/>
    <property type="evidence" value="ECO:0007669"/>
    <property type="project" value="UniProtKB-KW"/>
</dbReference>
<keyword evidence="5" id="KW-0249">Electron transport</keyword>
<evidence type="ECO:0000313" key="10">
    <source>
        <dbReference type="EMBL" id="MBH0780766.1"/>
    </source>
</evidence>
<dbReference type="PANTHER" id="PTHR43112">
    <property type="entry name" value="FERREDOXIN"/>
    <property type="match status" value="1"/>
</dbReference>
<protein>
    <submittedName>
        <fullName evidence="10">2Fe-2S iron-sulfur cluster binding domain-containing protein</fullName>
    </submittedName>
</protein>
<accession>A0A931II33</accession>
<evidence type="ECO:0000256" key="3">
    <source>
        <dbReference type="ARBA" id="ARBA00022714"/>
    </source>
</evidence>
<keyword evidence="6" id="KW-0408">Iron</keyword>
<dbReference type="PANTHER" id="PTHR43112:SF3">
    <property type="entry name" value="FERREDOXIN-2, CHLOROPLASTIC"/>
    <property type="match status" value="1"/>
</dbReference>
<evidence type="ECO:0000256" key="5">
    <source>
        <dbReference type="ARBA" id="ARBA00022982"/>
    </source>
</evidence>
<proteinExistence type="inferred from homology"/>
<evidence type="ECO:0000256" key="6">
    <source>
        <dbReference type="ARBA" id="ARBA00023004"/>
    </source>
</evidence>
<keyword evidence="2" id="KW-0813">Transport</keyword>
<evidence type="ECO:0000256" key="8">
    <source>
        <dbReference type="ARBA" id="ARBA00034078"/>
    </source>
</evidence>
<dbReference type="InterPro" id="IPR006058">
    <property type="entry name" value="2Fe2S_fd_BS"/>
</dbReference>
<keyword evidence="7" id="KW-0411">Iron-sulfur</keyword>
<dbReference type="InterPro" id="IPR036010">
    <property type="entry name" value="2Fe-2S_ferredoxin-like_sf"/>
</dbReference>
<keyword evidence="3" id="KW-0001">2Fe-2S</keyword>
<evidence type="ECO:0000259" key="9">
    <source>
        <dbReference type="PROSITE" id="PS51085"/>
    </source>
</evidence>
<name>A0A931II33_9NOCA</name>
<comment type="cofactor">
    <cofactor evidence="8">
        <name>[2Fe-2S] cluster</name>
        <dbReference type="ChEBI" id="CHEBI:190135"/>
    </cofactor>
</comment>
<evidence type="ECO:0000256" key="2">
    <source>
        <dbReference type="ARBA" id="ARBA00022448"/>
    </source>
</evidence>
<gene>
    <name evidence="10" type="ORF">IT779_31300</name>
</gene>
<dbReference type="SUPFAM" id="SSF54292">
    <property type="entry name" value="2Fe-2S ferredoxin-like"/>
    <property type="match status" value="1"/>
</dbReference>
<dbReference type="AlphaFoldDB" id="A0A931II33"/>
<evidence type="ECO:0000256" key="7">
    <source>
        <dbReference type="ARBA" id="ARBA00023014"/>
    </source>
</evidence>
<keyword evidence="11" id="KW-1185">Reference proteome</keyword>
<keyword evidence="4" id="KW-0479">Metal-binding</keyword>